<dbReference type="AlphaFoldDB" id="A0A6H5GNS2"/>
<gene>
    <name evidence="2" type="ORF">NTEN_LOCUS10953</name>
</gene>
<feature type="region of interest" description="Disordered" evidence="1">
    <location>
        <begin position="119"/>
        <end position="236"/>
    </location>
</feature>
<reference evidence="2 3" key="1">
    <citation type="submission" date="2020-02" db="EMBL/GenBank/DDBJ databases">
        <authorList>
            <person name="Ferguson B K."/>
        </authorList>
    </citation>
    <scope>NUCLEOTIDE SEQUENCE [LARGE SCALE GENOMIC DNA]</scope>
</reference>
<evidence type="ECO:0000313" key="3">
    <source>
        <dbReference type="Proteomes" id="UP000479000"/>
    </source>
</evidence>
<evidence type="ECO:0000256" key="1">
    <source>
        <dbReference type="SAM" id="MobiDB-lite"/>
    </source>
</evidence>
<feature type="compositionally biased region" description="Basic and acidic residues" evidence="1">
    <location>
        <begin position="143"/>
        <end position="162"/>
    </location>
</feature>
<name>A0A6H5GNS2_9HEMI</name>
<keyword evidence="3" id="KW-1185">Reference proteome</keyword>
<proteinExistence type="predicted"/>
<evidence type="ECO:0000313" key="2">
    <source>
        <dbReference type="EMBL" id="CAB0005476.1"/>
    </source>
</evidence>
<accession>A0A6H5GNS2</accession>
<dbReference type="Proteomes" id="UP000479000">
    <property type="component" value="Unassembled WGS sequence"/>
</dbReference>
<sequence>MNPLRLVKTNQTAEEENAIDYAFAMLPVKKRESEHHGQPIDTDDARVRNLIDWFPTEDEFARVLTLNVRAGIAFLSHFFNRGDKRRQYGIDRFGNVYRIPRAGQEGWESADILEDGLVKKHGSHKNGSGSRTETRRKGQIADAESRLQRSEHHSKRSGESKRQSLRKHSRRDEPTRNEPTRHESRADSELGRSGQFSRRSIDSVKGRGNRKRGRGSGQLGTASRKRKGKTQKEQDL</sequence>
<feature type="compositionally biased region" description="Basic and acidic residues" evidence="1">
    <location>
        <begin position="170"/>
        <end position="190"/>
    </location>
</feature>
<dbReference type="EMBL" id="CADCXU010016466">
    <property type="protein sequence ID" value="CAB0005476.1"/>
    <property type="molecule type" value="Genomic_DNA"/>
</dbReference>
<organism evidence="2 3">
    <name type="scientific">Nesidiocoris tenuis</name>
    <dbReference type="NCBI Taxonomy" id="355587"/>
    <lineage>
        <taxon>Eukaryota</taxon>
        <taxon>Metazoa</taxon>
        <taxon>Ecdysozoa</taxon>
        <taxon>Arthropoda</taxon>
        <taxon>Hexapoda</taxon>
        <taxon>Insecta</taxon>
        <taxon>Pterygota</taxon>
        <taxon>Neoptera</taxon>
        <taxon>Paraneoptera</taxon>
        <taxon>Hemiptera</taxon>
        <taxon>Heteroptera</taxon>
        <taxon>Panheteroptera</taxon>
        <taxon>Cimicomorpha</taxon>
        <taxon>Miridae</taxon>
        <taxon>Dicyphina</taxon>
        <taxon>Nesidiocoris</taxon>
    </lineage>
</organism>
<protein>
    <submittedName>
        <fullName evidence="2">Uncharacterized protein</fullName>
    </submittedName>
</protein>